<comment type="caution">
    <text evidence="2">The sequence shown here is derived from an EMBL/GenBank/DDBJ whole genome shotgun (WGS) entry which is preliminary data.</text>
</comment>
<keyword evidence="1" id="KW-0732">Signal</keyword>
<dbReference type="Proteomes" id="UP000193920">
    <property type="component" value="Unassembled WGS sequence"/>
</dbReference>
<accession>A0A1Y2E9L2</accession>
<evidence type="ECO:0000256" key="1">
    <source>
        <dbReference type="SAM" id="SignalP"/>
    </source>
</evidence>
<gene>
    <name evidence="2" type="ORF">LY90DRAFT_667652</name>
</gene>
<feature type="chain" id="PRO_5013073340" description="Autophagy-related protein 27" evidence="1">
    <location>
        <begin position="20"/>
        <end position="203"/>
    </location>
</feature>
<evidence type="ECO:0000313" key="2">
    <source>
        <dbReference type="EMBL" id="ORY67994.1"/>
    </source>
</evidence>
<keyword evidence="3" id="KW-1185">Reference proteome</keyword>
<sequence length="203" mass="24194">MNIFLIISTLFLLLNIGFGEKIKEYNHPADYICDNLNYVFRYLPFTINKENFSSCYISNNKSSLICESEYTKYKKINFELYKFKQNGYCKNLSCVTTTKSLYLTLYNKDNSNTGNVKEEPITNIENINEFYNNKLYLLNVPYGKYLSNERCQVSYIIQNPKYEYDKYEFLLFIINKLHNIFKLLSILILLKFLKRLLSIYANK</sequence>
<organism evidence="2 3">
    <name type="scientific">Neocallimastix californiae</name>
    <dbReference type="NCBI Taxonomy" id="1754190"/>
    <lineage>
        <taxon>Eukaryota</taxon>
        <taxon>Fungi</taxon>
        <taxon>Fungi incertae sedis</taxon>
        <taxon>Chytridiomycota</taxon>
        <taxon>Chytridiomycota incertae sedis</taxon>
        <taxon>Neocallimastigomycetes</taxon>
        <taxon>Neocallimastigales</taxon>
        <taxon>Neocallimastigaceae</taxon>
        <taxon>Neocallimastix</taxon>
    </lineage>
</organism>
<proteinExistence type="predicted"/>
<dbReference type="EMBL" id="MCOG01000047">
    <property type="protein sequence ID" value="ORY67994.1"/>
    <property type="molecule type" value="Genomic_DNA"/>
</dbReference>
<evidence type="ECO:0000313" key="3">
    <source>
        <dbReference type="Proteomes" id="UP000193920"/>
    </source>
</evidence>
<reference evidence="2 3" key="1">
    <citation type="submission" date="2016-08" db="EMBL/GenBank/DDBJ databases">
        <title>A Parts List for Fungal Cellulosomes Revealed by Comparative Genomics.</title>
        <authorList>
            <consortium name="DOE Joint Genome Institute"/>
            <person name="Haitjema C.H."/>
            <person name="Gilmore S.P."/>
            <person name="Henske J.K."/>
            <person name="Solomon K.V."/>
            <person name="De Groot R."/>
            <person name="Kuo A."/>
            <person name="Mondo S.J."/>
            <person name="Salamov A.A."/>
            <person name="Labutti K."/>
            <person name="Zhao Z."/>
            <person name="Chiniquy J."/>
            <person name="Barry K."/>
            <person name="Brewer H.M."/>
            <person name="Purvine S.O."/>
            <person name="Wright A.T."/>
            <person name="Boxma B."/>
            <person name="Van Alen T."/>
            <person name="Hackstein J.H."/>
            <person name="Baker S.E."/>
            <person name="Grigoriev I.V."/>
            <person name="O'Malley M.A."/>
        </authorList>
    </citation>
    <scope>NUCLEOTIDE SEQUENCE [LARGE SCALE GENOMIC DNA]</scope>
    <source>
        <strain evidence="2 3">G1</strain>
    </source>
</reference>
<name>A0A1Y2E9L2_9FUNG</name>
<feature type="signal peptide" evidence="1">
    <location>
        <begin position="1"/>
        <end position="19"/>
    </location>
</feature>
<evidence type="ECO:0008006" key="4">
    <source>
        <dbReference type="Google" id="ProtNLM"/>
    </source>
</evidence>
<protein>
    <recommendedName>
        <fullName evidence="4">Autophagy-related protein 27</fullName>
    </recommendedName>
</protein>
<dbReference type="AlphaFoldDB" id="A0A1Y2E9L2"/>